<protein>
    <submittedName>
        <fullName evidence="1">Uncharacterized protein</fullName>
    </submittedName>
</protein>
<organism evidence="1">
    <name type="scientific">uncultured Quadrisphaera sp</name>
    <dbReference type="NCBI Taxonomy" id="904978"/>
    <lineage>
        <taxon>Bacteria</taxon>
        <taxon>Bacillati</taxon>
        <taxon>Actinomycetota</taxon>
        <taxon>Actinomycetes</taxon>
        <taxon>Kineosporiales</taxon>
        <taxon>Kineosporiaceae</taxon>
        <taxon>Quadrisphaera</taxon>
        <taxon>environmental samples</taxon>
    </lineage>
</organism>
<reference evidence="1" key="1">
    <citation type="submission" date="2020-02" db="EMBL/GenBank/DDBJ databases">
        <authorList>
            <person name="Meier V. D."/>
        </authorList>
    </citation>
    <scope>NUCLEOTIDE SEQUENCE</scope>
    <source>
        <strain evidence="1">AVDCRST_MAG35</strain>
    </source>
</reference>
<accession>A0A6J4PAS1</accession>
<dbReference type="AlphaFoldDB" id="A0A6J4PAS1"/>
<sequence length="45" mass="4458">MSTSLELEAGTAGSAPARVVFAPLPQPRRELEVTGAPVTGPAAPG</sequence>
<proteinExistence type="predicted"/>
<evidence type="ECO:0000313" key="1">
    <source>
        <dbReference type="EMBL" id="CAA9405710.1"/>
    </source>
</evidence>
<gene>
    <name evidence="1" type="ORF">AVDCRST_MAG35-1141</name>
</gene>
<name>A0A6J4PAS1_9ACTN</name>
<feature type="non-terminal residue" evidence="1">
    <location>
        <position position="45"/>
    </location>
</feature>
<dbReference type="EMBL" id="CADCUY010000234">
    <property type="protein sequence ID" value="CAA9405710.1"/>
    <property type="molecule type" value="Genomic_DNA"/>
</dbReference>